<gene>
    <name evidence="2" type="ORF">CCR94_10720</name>
</gene>
<dbReference type="InterPro" id="IPR000182">
    <property type="entry name" value="GNAT_dom"/>
</dbReference>
<evidence type="ECO:0000313" key="3">
    <source>
        <dbReference type="Proteomes" id="UP000239089"/>
    </source>
</evidence>
<protein>
    <recommendedName>
        <fullName evidence="1">N-acetyltransferase domain-containing protein</fullName>
    </recommendedName>
</protein>
<evidence type="ECO:0000313" key="2">
    <source>
        <dbReference type="EMBL" id="PPQ30946.1"/>
    </source>
</evidence>
<reference evidence="2 3" key="1">
    <citation type="journal article" date="2018" name="Arch. Microbiol.">
        <title>New insights into the metabolic potential of the phototrophic purple bacterium Rhodopila globiformis DSM 161(T) from its draft genome sequence and evidence for a vanadium-dependent nitrogenase.</title>
        <authorList>
            <person name="Imhoff J.F."/>
            <person name="Rahn T."/>
            <person name="Kunzel S."/>
            <person name="Neulinger S.C."/>
        </authorList>
    </citation>
    <scope>NUCLEOTIDE SEQUENCE [LARGE SCALE GENOMIC DNA]</scope>
    <source>
        <strain evidence="2 3">DSM 16996</strain>
    </source>
</reference>
<proteinExistence type="predicted"/>
<dbReference type="EMBL" id="NHSJ01000069">
    <property type="protein sequence ID" value="PPQ30946.1"/>
    <property type="molecule type" value="Genomic_DNA"/>
</dbReference>
<dbReference type="Gene3D" id="3.40.630.30">
    <property type="match status" value="1"/>
</dbReference>
<evidence type="ECO:0000259" key="1">
    <source>
        <dbReference type="PROSITE" id="PS51186"/>
    </source>
</evidence>
<name>A0A2S6N8K4_9HYPH</name>
<dbReference type="GO" id="GO:0016747">
    <property type="term" value="F:acyltransferase activity, transferring groups other than amino-acyl groups"/>
    <property type="evidence" value="ECO:0007669"/>
    <property type="project" value="InterPro"/>
</dbReference>
<dbReference type="Proteomes" id="UP000239089">
    <property type="component" value="Unassembled WGS sequence"/>
</dbReference>
<dbReference type="SUPFAM" id="SSF55729">
    <property type="entry name" value="Acyl-CoA N-acyltransferases (Nat)"/>
    <property type="match status" value="1"/>
</dbReference>
<dbReference type="PROSITE" id="PS51186">
    <property type="entry name" value="GNAT"/>
    <property type="match status" value="1"/>
</dbReference>
<comment type="caution">
    <text evidence="2">The sequence shown here is derived from an EMBL/GenBank/DDBJ whole genome shotgun (WGS) entry which is preliminary data.</text>
</comment>
<keyword evidence="3" id="KW-1185">Reference proteome</keyword>
<dbReference type="InterPro" id="IPR016181">
    <property type="entry name" value="Acyl_CoA_acyltransferase"/>
</dbReference>
<dbReference type="PANTHER" id="PTHR43792">
    <property type="entry name" value="GNAT FAMILY, PUTATIVE (AFU_ORTHOLOGUE AFUA_3G00765)-RELATED-RELATED"/>
    <property type="match status" value="1"/>
</dbReference>
<accession>A0A2S6N8K4</accession>
<organism evidence="2 3">
    <name type="scientific">Rhodoblastus sphagnicola</name>
    <dbReference type="NCBI Taxonomy" id="333368"/>
    <lineage>
        <taxon>Bacteria</taxon>
        <taxon>Pseudomonadati</taxon>
        <taxon>Pseudomonadota</taxon>
        <taxon>Alphaproteobacteria</taxon>
        <taxon>Hyphomicrobiales</taxon>
        <taxon>Rhodoblastaceae</taxon>
        <taxon>Rhodoblastus</taxon>
    </lineage>
</organism>
<dbReference type="InterPro" id="IPR051531">
    <property type="entry name" value="N-acetyltransferase"/>
</dbReference>
<sequence length="236" mass="26220">MDWSPEALSPREAFQRPSFRTKTDKIFCQETSSAKLSGGRVPLCFDWRAPDMFPDLARDDVFRLETRRLWLRWPQASDARNLAALAGDWEVARFTAHIPHPYTLEDAERFIRDSRIGNSLGRHLRLVMTLKSGDRSAIGMIGVQTDDGSNLGYWLGKPYWRQGLAGEAVGAMIDAFFLVTKAPALTAAAMPENAASQAVLRRIGFRPAGEAPAPGRHHGGKALLFALDRESWARAA</sequence>
<dbReference type="Pfam" id="PF13302">
    <property type="entry name" value="Acetyltransf_3"/>
    <property type="match status" value="1"/>
</dbReference>
<dbReference type="AlphaFoldDB" id="A0A2S6N8K4"/>
<feature type="domain" description="N-acetyltransferase" evidence="1">
    <location>
        <begin position="77"/>
        <end position="230"/>
    </location>
</feature>